<reference evidence="3" key="1">
    <citation type="submission" date="2022-11" db="EMBL/GenBank/DDBJ databases">
        <title>Biodiversity and phylogenetic relationships of bacteria.</title>
        <authorList>
            <person name="Machado R.A.R."/>
            <person name="Bhat A."/>
            <person name="Loulou A."/>
            <person name="Kallel S."/>
        </authorList>
    </citation>
    <scope>NUCLEOTIDE SEQUENCE</scope>
    <source>
        <strain evidence="3">K-TC2</strain>
    </source>
</reference>
<organism evidence="3 4">
    <name type="scientific">Kaistia nematophila</name>
    <dbReference type="NCBI Taxonomy" id="2994654"/>
    <lineage>
        <taxon>Bacteria</taxon>
        <taxon>Pseudomonadati</taxon>
        <taxon>Pseudomonadota</taxon>
        <taxon>Alphaproteobacteria</taxon>
        <taxon>Hyphomicrobiales</taxon>
        <taxon>Kaistiaceae</taxon>
        <taxon>Kaistia</taxon>
    </lineage>
</organism>
<evidence type="ECO:0000256" key="1">
    <source>
        <dbReference type="SAM" id="MobiDB-lite"/>
    </source>
</evidence>
<dbReference type="PANTHER" id="PTHR43685:SF2">
    <property type="entry name" value="GLYCOSYLTRANSFERASE 2-LIKE DOMAIN-CONTAINING PROTEIN"/>
    <property type="match status" value="1"/>
</dbReference>
<sequence length="341" mass="37973">MTSIDVAIPNYQYGRFLRDCVESVLGQGAPQLRVLIIDNASTDNSAEVAQQLASEDERVRFVRHRSNLGHQASFNEAIDWAEAESFLLLCADDMLAPGALMRCLPVLEQNPEVHLAFGRSAALRPAGSPRPEDPAPGRWSLFPARKLLERFCRTGACCICSCAAVVRTASMKRVGHYRPTLQHTDDFEFWMRVAALEGSIAETRSTLALLRVHGNARSATIRADRSRDILNCQAAFASFFANEGADLPDSARLRRWAARALVGRSYWSGLSHACRGEHANAIRLLRYAVRRSWETALLPPFDHLLRMEQPVGRIAAVLDEAWGGPRPESEPEDRIRQMGKL</sequence>
<dbReference type="RefSeq" id="WP_266337505.1">
    <property type="nucleotide sequence ID" value="NZ_JAPKNK010000002.1"/>
</dbReference>
<evidence type="ECO:0000259" key="2">
    <source>
        <dbReference type="Pfam" id="PF00535"/>
    </source>
</evidence>
<evidence type="ECO:0000313" key="4">
    <source>
        <dbReference type="Proteomes" id="UP001144805"/>
    </source>
</evidence>
<gene>
    <name evidence="3" type="ORF">OSH07_04920</name>
</gene>
<dbReference type="InterPro" id="IPR050834">
    <property type="entry name" value="Glycosyltransf_2"/>
</dbReference>
<dbReference type="PANTHER" id="PTHR43685">
    <property type="entry name" value="GLYCOSYLTRANSFERASE"/>
    <property type="match status" value="1"/>
</dbReference>
<feature type="region of interest" description="Disordered" evidence="1">
    <location>
        <begin position="322"/>
        <end position="341"/>
    </location>
</feature>
<name>A0A9X3DZA0_9HYPH</name>
<proteinExistence type="predicted"/>
<dbReference type="SUPFAM" id="SSF53448">
    <property type="entry name" value="Nucleotide-diphospho-sugar transferases"/>
    <property type="match status" value="1"/>
</dbReference>
<protein>
    <submittedName>
        <fullName evidence="3">Glycosyltransferase family A protein</fullName>
    </submittedName>
</protein>
<dbReference type="Pfam" id="PF00535">
    <property type="entry name" value="Glycos_transf_2"/>
    <property type="match status" value="1"/>
</dbReference>
<dbReference type="CDD" id="cd00761">
    <property type="entry name" value="Glyco_tranf_GTA_type"/>
    <property type="match status" value="1"/>
</dbReference>
<dbReference type="EMBL" id="JAPKNK010000002">
    <property type="protein sequence ID" value="MCX5568527.1"/>
    <property type="molecule type" value="Genomic_DNA"/>
</dbReference>
<dbReference type="AlphaFoldDB" id="A0A9X3DZA0"/>
<dbReference type="InterPro" id="IPR001173">
    <property type="entry name" value="Glyco_trans_2-like"/>
</dbReference>
<accession>A0A9X3DZA0</accession>
<dbReference type="InterPro" id="IPR029044">
    <property type="entry name" value="Nucleotide-diphossugar_trans"/>
</dbReference>
<keyword evidence="4" id="KW-1185">Reference proteome</keyword>
<feature type="domain" description="Glycosyltransferase 2-like" evidence="2">
    <location>
        <begin position="6"/>
        <end position="171"/>
    </location>
</feature>
<comment type="caution">
    <text evidence="3">The sequence shown here is derived from an EMBL/GenBank/DDBJ whole genome shotgun (WGS) entry which is preliminary data.</text>
</comment>
<dbReference type="Gene3D" id="3.90.550.10">
    <property type="entry name" value="Spore Coat Polysaccharide Biosynthesis Protein SpsA, Chain A"/>
    <property type="match status" value="1"/>
</dbReference>
<dbReference type="Proteomes" id="UP001144805">
    <property type="component" value="Unassembled WGS sequence"/>
</dbReference>
<feature type="compositionally biased region" description="Basic and acidic residues" evidence="1">
    <location>
        <begin position="327"/>
        <end position="341"/>
    </location>
</feature>
<evidence type="ECO:0000313" key="3">
    <source>
        <dbReference type="EMBL" id="MCX5568527.1"/>
    </source>
</evidence>